<accession>A0ABT1DCB2</accession>
<dbReference type="SUPFAM" id="SSF55424">
    <property type="entry name" value="FAD/NAD-linked reductases, dimerisation (C-terminal) domain"/>
    <property type="match status" value="1"/>
</dbReference>
<evidence type="ECO:0000259" key="7">
    <source>
        <dbReference type="Pfam" id="PF07992"/>
    </source>
</evidence>
<protein>
    <submittedName>
        <fullName evidence="8">FAD-containing oxidoreductase</fullName>
    </submittedName>
</protein>
<keyword evidence="9" id="KW-1185">Reference proteome</keyword>
<dbReference type="InterPro" id="IPR036188">
    <property type="entry name" value="FAD/NAD-bd_sf"/>
</dbReference>
<evidence type="ECO:0000313" key="9">
    <source>
        <dbReference type="Proteomes" id="UP001523392"/>
    </source>
</evidence>
<evidence type="ECO:0000256" key="1">
    <source>
        <dbReference type="ARBA" id="ARBA00001974"/>
    </source>
</evidence>
<dbReference type="RefSeq" id="WP_252956271.1">
    <property type="nucleotide sequence ID" value="NZ_JAFIRR010000206.1"/>
</dbReference>
<proteinExistence type="inferred from homology"/>
<dbReference type="PRINTS" id="PR00368">
    <property type="entry name" value="FADPNR"/>
</dbReference>
<feature type="compositionally biased region" description="Basic and acidic residues" evidence="5">
    <location>
        <begin position="477"/>
        <end position="486"/>
    </location>
</feature>
<comment type="similarity">
    <text evidence="2">Belongs to the class-I pyridine nucleotide-disulfide oxidoreductase family.</text>
</comment>
<comment type="cofactor">
    <cofactor evidence="1">
        <name>FAD</name>
        <dbReference type="ChEBI" id="CHEBI:57692"/>
    </cofactor>
</comment>
<dbReference type="Pfam" id="PF02852">
    <property type="entry name" value="Pyr_redox_dim"/>
    <property type="match status" value="1"/>
</dbReference>
<name>A0ABT1DCB2_9PROT</name>
<dbReference type="PRINTS" id="PR00411">
    <property type="entry name" value="PNDRDTASEI"/>
</dbReference>
<dbReference type="SUPFAM" id="SSF51905">
    <property type="entry name" value="FAD/NAD(P)-binding domain"/>
    <property type="match status" value="1"/>
</dbReference>
<dbReference type="PANTHER" id="PTHR43014">
    <property type="entry name" value="MERCURIC REDUCTASE"/>
    <property type="match status" value="1"/>
</dbReference>
<dbReference type="Gene3D" id="3.50.50.60">
    <property type="entry name" value="FAD/NAD(P)-binding domain"/>
    <property type="match status" value="2"/>
</dbReference>
<dbReference type="NCBIfam" id="NF004992">
    <property type="entry name" value="PRK06370.1-4"/>
    <property type="match status" value="1"/>
</dbReference>
<dbReference type="InterPro" id="IPR016156">
    <property type="entry name" value="FAD/NAD-linked_Rdtase_dimer_sf"/>
</dbReference>
<evidence type="ECO:0000256" key="2">
    <source>
        <dbReference type="ARBA" id="ARBA00007532"/>
    </source>
</evidence>
<reference evidence="8 9" key="1">
    <citation type="submission" date="2021-12" db="EMBL/GenBank/DDBJ databases">
        <title>Siccirubricoccus leaddurans sp. nov., a high concentration Zn2+ tolerance bacterium.</title>
        <authorList>
            <person name="Cao Y."/>
        </authorList>
    </citation>
    <scope>NUCLEOTIDE SEQUENCE [LARGE SCALE GENOMIC DNA]</scope>
    <source>
        <strain evidence="8 9">KC 17139</strain>
    </source>
</reference>
<dbReference type="Pfam" id="PF07992">
    <property type="entry name" value="Pyr_redox_2"/>
    <property type="match status" value="1"/>
</dbReference>
<feature type="region of interest" description="Disordered" evidence="5">
    <location>
        <begin position="452"/>
        <end position="486"/>
    </location>
</feature>
<dbReference type="InterPro" id="IPR023753">
    <property type="entry name" value="FAD/NAD-binding_dom"/>
</dbReference>
<feature type="domain" description="Pyridine nucleotide-disulphide oxidoreductase dimerisation" evidence="6">
    <location>
        <begin position="342"/>
        <end position="446"/>
    </location>
</feature>
<keyword evidence="4" id="KW-0274">FAD</keyword>
<dbReference type="EMBL" id="JAFIRR010000206">
    <property type="protein sequence ID" value="MCO6419583.1"/>
    <property type="molecule type" value="Genomic_DNA"/>
</dbReference>
<evidence type="ECO:0000256" key="5">
    <source>
        <dbReference type="SAM" id="MobiDB-lite"/>
    </source>
</evidence>
<evidence type="ECO:0000259" key="6">
    <source>
        <dbReference type="Pfam" id="PF02852"/>
    </source>
</evidence>
<evidence type="ECO:0000256" key="4">
    <source>
        <dbReference type="ARBA" id="ARBA00022827"/>
    </source>
</evidence>
<dbReference type="InterPro" id="IPR001100">
    <property type="entry name" value="Pyr_nuc-diS_OxRdtase"/>
</dbReference>
<dbReference type="Gene3D" id="3.30.390.30">
    <property type="match status" value="1"/>
</dbReference>
<organism evidence="8 9">
    <name type="scientific">Siccirubricoccus soli</name>
    <dbReference type="NCBI Taxonomy" id="2899147"/>
    <lineage>
        <taxon>Bacteria</taxon>
        <taxon>Pseudomonadati</taxon>
        <taxon>Pseudomonadota</taxon>
        <taxon>Alphaproteobacteria</taxon>
        <taxon>Acetobacterales</taxon>
        <taxon>Roseomonadaceae</taxon>
        <taxon>Siccirubricoccus</taxon>
    </lineage>
</organism>
<evidence type="ECO:0000313" key="8">
    <source>
        <dbReference type="EMBL" id="MCO6419583.1"/>
    </source>
</evidence>
<dbReference type="PANTHER" id="PTHR43014:SF2">
    <property type="entry name" value="MERCURIC REDUCTASE"/>
    <property type="match status" value="1"/>
</dbReference>
<keyword evidence="3" id="KW-0285">Flavoprotein</keyword>
<dbReference type="Proteomes" id="UP001523392">
    <property type="component" value="Unassembled WGS sequence"/>
</dbReference>
<sequence length="486" mass="51177">MREFDAIIIGSGQAAPSLAVRLAKSGRRTALVERRALGGTCVNTGCTPTKTMVASARAAHLARRAAEYGVVLPPGEVKVDLARVKARKDAVVAESREGLTAWLRGTEGVTVIEGHARLTGPHGVEVNGEALTAPWIMLNVGARPTLPPVPGLETVPHLTSTSIQELETLPDHLLVLGGSYIGLEFAQMFRRFGARVTVLETAPHLLPREDADIAAAVAEFLRAEGVEILTGVTGLSLAPAPEGVRLAHQGGALLGSHLLVATGRTPNTDDLGLEAAGVARDARGYVTVDDGLRTNIPGIWALGDCNGRGAFTHTSWDDYEILAANLLDGAQRSLADRVMGYALFTDPPLGRAGMTEAAARAAGHRIRVGMRPMRRVARAREKGETAGLMKIVIDDMNDAILGAAILGPGGDEAIHTVLALMNARAPARVLREMMPIHPTVAELLPTLVAELGPAEPDPVDETVEESFPASDPPSHTPESRIGRPGN</sequence>
<comment type="caution">
    <text evidence="8">The sequence shown here is derived from an EMBL/GenBank/DDBJ whole genome shotgun (WGS) entry which is preliminary data.</text>
</comment>
<evidence type="ECO:0000256" key="3">
    <source>
        <dbReference type="ARBA" id="ARBA00022630"/>
    </source>
</evidence>
<dbReference type="PIRSF" id="PIRSF000350">
    <property type="entry name" value="Mercury_reductase_MerA"/>
    <property type="match status" value="1"/>
</dbReference>
<feature type="domain" description="FAD/NAD(P)-binding" evidence="7">
    <location>
        <begin position="5"/>
        <end position="315"/>
    </location>
</feature>
<gene>
    <name evidence="8" type="ORF">JYK14_25955</name>
</gene>
<dbReference type="InterPro" id="IPR004099">
    <property type="entry name" value="Pyr_nucl-diS_OxRdtase_dimer"/>
</dbReference>